<dbReference type="AlphaFoldDB" id="A0A6S7EIY9"/>
<protein>
    <submittedName>
        <fullName evidence="1">Uncharacterized protein</fullName>
    </submittedName>
</protein>
<keyword evidence="2" id="KW-1185">Reference proteome</keyword>
<dbReference type="Proteomes" id="UP000494272">
    <property type="component" value="Unassembled WGS sequence"/>
</dbReference>
<accession>A0A6S7EIY9</accession>
<dbReference type="RefSeq" id="WP_244976964.1">
    <property type="nucleotide sequence ID" value="NZ_CADIKW010000015.1"/>
</dbReference>
<gene>
    <name evidence="1" type="ORF">LMG26841_05172</name>
</gene>
<dbReference type="EMBL" id="CADIKW010000015">
    <property type="protein sequence ID" value="CAB3914443.1"/>
    <property type="molecule type" value="Genomic_DNA"/>
</dbReference>
<reference evidence="1 2" key="1">
    <citation type="submission" date="2020-04" db="EMBL/GenBank/DDBJ databases">
        <authorList>
            <person name="De Canck E."/>
        </authorList>
    </citation>
    <scope>NUCLEOTIDE SEQUENCE [LARGE SCALE GENOMIC DNA]</scope>
    <source>
        <strain evidence="1 2">LMG 26841</strain>
    </source>
</reference>
<dbReference type="GeneID" id="94358715"/>
<evidence type="ECO:0000313" key="1">
    <source>
        <dbReference type="EMBL" id="CAB3914443.1"/>
    </source>
</evidence>
<organism evidence="1 2">
    <name type="scientific">Achromobacter dolens</name>
    <dbReference type="NCBI Taxonomy" id="1287738"/>
    <lineage>
        <taxon>Bacteria</taxon>
        <taxon>Pseudomonadati</taxon>
        <taxon>Pseudomonadota</taxon>
        <taxon>Betaproteobacteria</taxon>
        <taxon>Burkholderiales</taxon>
        <taxon>Alcaligenaceae</taxon>
        <taxon>Achromobacter</taxon>
    </lineage>
</organism>
<sequence length="72" mass="7451">MNDIKAGDIPHDIQRDVIGAATQSAVNALRENGEDDAVKAARLVAEAALEAWGLLNGISPSSSPAPTERTSP</sequence>
<evidence type="ECO:0000313" key="2">
    <source>
        <dbReference type="Proteomes" id="UP000494272"/>
    </source>
</evidence>
<name>A0A6S7EIY9_9BURK</name>
<proteinExistence type="predicted"/>